<dbReference type="PANTHER" id="PTHR35895">
    <property type="entry name" value="CHROMOSOME 16, WHOLE GENOME SHOTGUN SEQUENCE"/>
    <property type="match status" value="1"/>
</dbReference>
<sequence>MAETEEPLTPLEENMPRDSMMRDSVITYSTDVVDSSMVEETQTIDSYSTKDKSAAAKGDGISFYRKKRFWGICLAVNVVLSAILIPLFFFVIFPAIAQKTINNSNLELTSVSITSPDNTSFILGSTGHISNGGPFDSKLEFKTPMVMYWGDKVLGTVNFDTINVKKGQADINFPNKEFVIAETDNLIQFSRALITQNTIVMKFKGSVTVKAMGISKGGLSLDKTVTLNGVNYFGTPKATEFIITQPDDNTLALNITVLLKNPSVFSMSMGTVGLAATYNGTLISNLEITDFNMVPGDIYLKMFGNVSTPQTLEDANNFGILMSSILTNTPINTTSTVLYSHPDHVNNVDWLSSSVVGLQLTALMGDLPVDPPQLITGLDFGHLALDFTKETPFAPLMTSNNSQVEYKLPYDIKMSTLEASQNISLYFKNSSIANAVTDLFPVNDDNKDTLSLNIPSTILNFTSHDLTQEFMKELTLLPQLTINVTGHVDIVTKTPIGNLTLKRLPFTINSTLEGLSGFQSVAPEVKNVSLVGGTNDYLIIQIAVNLTNPANFSLSVGNVSLEIIYNNDIVGLANTSLSLVPGGNDLLFYCTLDPVHNANAAEILQRFMSNQTTIVSQKGYDGSTDIDSLKLAMSSLNISATLPGLSFPMISSASVKITDATLTNVTALSVVTLANPFIASITILTVDSKITAQGYNLGSISQDRSKNPIILPGSGNVTVSDLPFSLNLDPPTMFGLLRVQAQLAKLDTSVLDALITIGKINVPGVPPVTEIDPEKLKNFDINVFVETALANIIANVSLLSTVKVGEYEMPFAYSQIVTTHTDSSILKLIPILSRPIVQTLVDASEMSFEKILIQKPTEESFVTVITGQITNTGPLPATISFPNGANLLSDKTVLGTMSLPPITAQDNKAVLNNVQSTFKILDKDALTAFTINVLLSDSDLWTISADNITVSALKIDISGITLKKVIEVKGSKGFKDDIKINKYTLPGDAPNGGISTVIDSTLTNPGSVGVELGTITFDVLSNNVKIGEVSSSDLTVVPAGPTEIKLTGHLIPQTGEGLKVIAKIFADVLAEKPVPVTTKVVGLNPAISWLVAAVSKLSIDSILPPIDFGKIIPSVDIDDMSMTFTPDTAFNPISSSNEIKAEMKIPFGFTLTIEKLSEEIILTNGKNKIAKLSIPEGDAKMEGKTTIVGSFKGIPLQVFDDAHDSFEAFIKGLTFSKSTKFGIIGNASALAKTPVGEIPLIDIPIDVQTSLDGLQGLQSAPVTLSGLLILGADAKGVTIALTVTMTNPSKITVKAGDVSFDTQFNGQSIGLTTMKDIVIEPGKKDYDATFFFAPKTPDAKKAGSELLGNFLTQKKSDLVVIGTSDSTPITSLKSTFESLSLKTILELDAPRVLDSIIVTPDSNVIVTKAGLANLTIINALNIGYEITGMTATAFFEGKELAKIDLPEAPPTEVGALATVHAAGIPLKFTGDLTSLIGKTKIVIDVDAIVFVNINGFKTPVHITEKDVSTTIVLST</sequence>
<keyword evidence="1" id="KW-0472">Membrane</keyword>
<keyword evidence="1" id="KW-1133">Transmembrane helix</keyword>
<dbReference type="OrthoDB" id="10039566at2759"/>
<comment type="caution">
    <text evidence="2">The sequence shown here is derived from an EMBL/GenBank/DDBJ whole genome shotgun (WGS) entry which is preliminary data.</text>
</comment>
<protein>
    <submittedName>
        <fullName evidence="2">Uncharacterized protein</fullName>
    </submittedName>
</protein>
<keyword evidence="1" id="KW-0812">Transmembrane</keyword>
<feature type="transmembrane region" description="Helical" evidence="1">
    <location>
        <begin position="69"/>
        <end position="96"/>
    </location>
</feature>
<dbReference type="InterPro" id="IPR046368">
    <property type="entry name" value="Tag1"/>
</dbReference>
<evidence type="ECO:0000256" key="1">
    <source>
        <dbReference type="SAM" id="Phobius"/>
    </source>
</evidence>
<evidence type="ECO:0000313" key="3">
    <source>
        <dbReference type="Proteomes" id="UP000266861"/>
    </source>
</evidence>
<dbReference type="Proteomes" id="UP000266861">
    <property type="component" value="Unassembled WGS sequence"/>
</dbReference>
<dbReference type="InterPro" id="IPR022185">
    <property type="entry name" value="DUF3712"/>
</dbReference>
<dbReference type="EMBL" id="PQFF01000195">
    <property type="protein sequence ID" value="RHZ76001.1"/>
    <property type="molecule type" value="Genomic_DNA"/>
</dbReference>
<keyword evidence="3" id="KW-1185">Reference proteome</keyword>
<reference evidence="2 3" key="1">
    <citation type="submission" date="2018-08" db="EMBL/GenBank/DDBJ databases">
        <title>Genome and evolution of the arbuscular mycorrhizal fungus Diversispora epigaea (formerly Glomus versiforme) and its bacterial endosymbionts.</title>
        <authorList>
            <person name="Sun X."/>
            <person name="Fei Z."/>
            <person name="Harrison M."/>
        </authorList>
    </citation>
    <scope>NUCLEOTIDE SEQUENCE [LARGE SCALE GENOMIC DNA]</scope>
    <source>
        <strain evidence="2 3">IT104</strain>
    </source>
</reference>
<dbReference type="PANTHER" id="PTHR35895:SF1">
    <property type="entry name" value="LIPID-BINDING SERUM GLYCOPROTEIN C-TERMINAL DOMAIN-CONTAINING PROTEIN"/>
    <property type="match status" value="1"/>
</dbReference>
<organism evidence="2 3">
    <name type="scientific">Diversispora epigaea</name>
    <dbReference type="NCBI Taxonomy" id="1348612"/>
    <lineage>
        <taxon>Eukaryota</taxon>
        <taxon>Fungi</taxon>
        <taxon>Fungi incertae sedis</taxon>
        <taxon>Mucoromycota</taxon>
        <taxon>Glomeromycotina</taxon>
        <taxon>Glomeromycetes</taxon>
        <taxon>Diversisporales</taxon>
        <taxon>Diversisporaceae</taxon>
        <taxon>Diversispora</taxon>
    </lineage>
</organism>
<accession>A0A397IJB0</accession>
<proteinExistence type="predicted"/>
<dbReference type="STRING" id="1348612.A0A397IJB0"/>
<name>A0A397IJB0_9GLOM</name>
<evidence type="ECO:0000313" key="2">
    <source>
        <dbReference type="EMBL" id="RHZ76001.1"/>
    </source>
</evidence>
<gene>
    <name evidence="2" type="ORF">Glove_208g184</name>
</gene>
<dbReference type="GO" id="GO:0000329">
    <property type="term" value="C:fungal-type vacuole membrane"/>
    <property type="evidence" value="ECO:0007669"/>
    <property type="project" value="InterPro"/>
</dbReference>
<dbReference type="Pfam" id="PF12505">
    <property type="entry name" value="DUF3712"/>
    <property type="match status" value="4"/>
</dbReference>